<dbReference type="Gene3D" id="1.10.3210.10">
    <property type="entry name" value="Hypothetical protein af1432"/>
    <property type="match status" value="1"/>
</dbReference>
<dbReference type="SUPFAM" id="SSF109604">
    <property type="entry name" value="HD-domain/PDEase-like"/>
    <property type="match status" value="1"/>
</dbReference>
<reference evidence="2" key="1">
    <citation type="journal article" date="2005" name="Environ. Microbiol.">
        <title>Genetic and functional properties of uncultivated thermophilic crenarchaeotes from a subsurface gold mine as revealed by analysis of genome fragments.</title>
        <authorList>
            <person name="Nunoura T."/>
            <person name="Hirayama H."/>
            <person name="Takami H."/>
            <person name="Oida H."/>
            <person name="Nishi S."/>
            <person name="Shimamura S."/>
            <person name="Suzuki Y."/>
            <person name="Inagaki F."/>
            <person name="Takai K."/>
            <person name="Nealson K.H."/>
            <person name="Horikoshi K."/>
        </authorList>
    </citation>
    <scope>NUCLEOTIDE SEQUENCE</scope>
</reference>
<feature type="domain" description="HDOD" evidence="1">
    <location>
        <begin position="26"/>
        <end position="224"/>
    </location>
</feature>
<evidence type="ECO:0000259" key="1">
    <source>
        <dbReference type="PROSITE" id="PS51833"/>
    </source>
</evidence>
<reference evidence="2" key="2">
    <citation type="journal article" date="2012" name="PLoS ONE">
        <title>A Deeply Branching Thermophilic Bacterium with an Ancient Acetyl-CoA Pathway Dominates a Subsurface Ecosystem.</title>
        <authorList>
            <person name="Takami H."/>
            <person name="Noguchi H."/>
            <person name="Takaki Y."/>
            <person name="Uchiyama I."/>
            <person name="Toyoda A."/>
            <person name="Nishi S."/>
            <person name="Chee G.-J."/>
            <person name="Arai W."/>
            <person name="Nunoura T."/>
            <person name="Itoh T."/>
            <person name="Hattori M."/>
            <person name="Takai K."/>
        </authorList>
    </citation>
    <scope>NUCLEOTIDE SEQUENCE</scope>
</reference>
<dbReference type="InterPro" id="IPR013976">
    <property type="entry name" value="HDOD"/>
</dbReference>
<organism evidence="2">
    <name type="scientific">uncultured beta proteobacterium</name>
    <dbReference type="NCBI Taxonomy" id="86027"/>
    <lineage>
        <taxon>Bacteria</taxon>
        <taxon>Pseudomonadati</taxon>
        <taxon>Pseudomonadota</taxon>
        <taxon>Betaproteobacteria</taxon>
        <taxon>environmental samples</taxon>
    </lineage>
</organism>
<dbReference type="AlphaFoldDB" id="H5S9S9"/>
<gene>
    <name evidence="2" type="ORF">HGMM_F03G12C10</name>
</gene>
<sequence length="304" mass="34529">MSARIEEPLADAASWADWFRSQIATLPLLRQSQRKIDEAAAHAAEINFHQLAEAVIGDPLLTLRTLVQLQERKKGETRELASITSALMMIGIQPFVRQIQALPTVESILVDSTVALKWLLSRVARARKAAHYAHDWAVLRRDINAEEVTVAALLYEINEILLWLFAPKLMLLLLSLRKRFPTHPIEVLQRKVFNTTDLELRDAVIARLNLPTILKELMNPNNEENPRTRTVLLATRLARHLSRKGWEHPKLESDIEAIEQLVHLNRELLLRRLGTPYEVWPRFGVPVSPTSESANNSTKGTATP</sequence>
<proteinExistence type="predicted"/>
<dbReference type="Pfam" id="PF08668">
    <property type="entry name" value="HDOD"/>
    <property type="match status" value="1"/>
</dbReference>
<dbReference type="EMBL" id="AP011643">
    <property type="protein sequence ID" value="BAL52915.1"/>
    <property type="molecule type" value="Genomic_DNA"/>
</dbReference>
<accession>H5S9S9</accession>
<name>H5S9S9_9PROT</name>
<protein>
    <submittedName>
        <fullName evidence="2">Hypothetical conserved protein</fullName>
    </submittedName>
</protein>
<dbReference type="PROSITE" id="PS51833">
    <property type="entry name" value="HDOD"/>
    <property type="match status" value="1"/>
</dbReference>
<evidence type="ECO:0000313" key="2">
    <source>
        <dbReference type="EMBL" id="BAL52915.1"/>
    </source>
</evidence>